<keyword evidence="6" id="KW-1185">Reference proteome</keyword>
<dbReference type="Pfam" id="PF00135">
    <property type="entry name" value="COesterase"/>
    <property type="match status" value="1"/>
</dbReference>
<dbReference type="InParanoid" id="A0A409X8J0"/>
<feature type="chain" id="PRO_5018810534" description="Carboxylic ester hydrolase" evidence="3">
    <location>
        <begin position="26"/>
        <end position="575"/>
    </location>
</feature>
<feature type="signal peptide" evidence="3">
    <location>
        <begin position="1"/>
        <end position="25"/>
    </location>
</feature>
<dbReference type="AlphaFoldDB" id="A0A409X8J0"/>
<evidence type="ECO:0000313" key="6">
    <source>
        <dbReference type="Proteomes" id="UP000283269"/>
    </source>
</evidence>
<comment type="similarity">
    <text evidence="1 3">Belongs to the type-B carboxylesterase/lipase family.</text>
</comment>
<protein>
    <recommendedName>
        <fullName evidence="3">Carboxylic ester hydrolase</fullName>
        <ecNumber evidence="3">3.1.1.-</ecNumber>
    </recommendedName>
</protein>
<reference evidence="5 6" key="1">
    <citation type="journal article" date="2018" name="Evol. Lett.">
        <title>Horizontal gene cluster transfer increased hallucinogenic mushroom diversity.</title>
        <authorList>
            <person name="Reynolds H.T."/>
            <person name="Vijayakumar V."/>
            <person name="Gluck-Thaler E."/>
            <person name="Korotkin H.B."/>
            <person name="Matheny P.B."/>
            <person name="Slot J.C."/>
        </authorList>
    </citation>
    <scope>NUCLEOTIDE SEQUENCE [LARGE SCALE GENOMIC DNA]</scope>
    <source>
        <strain evidence="5 6">2631</strain>
    </source>
</reference>
<dbReference type="InterPro" id="IPR029058">
    <property type="entry name" value="AB_hydrolase_fold"/>
</dbReference>
<dbReference type="EMBL" id="NHYD01002385">
    <property type="protein sequence ID" value="PPQ87065.1"/>
    <property type="molecule type" value="Genomic_DNA"/>
</dbReference>
<keyword evidence="2 3" id="KW-0378">Hydrolase</keyword>
<dbReference type="EC" id="3.1.1.-" evidence="3"/>
<evidence type="ECO:0000256" key="1">
    <source>
        <dbReference type="ARBA" id="ARBA00005964"/>
    </source>
</evidence>
<name>A0A409X8J0_PSICY</name>
<evidence type="ECO:0000313" key="5">
    <source>
        <dbReference type="EMBL" id="PPQ87065.1"/>
    </source>
</evidence>
<keyword evidence="3" id="KW-0732">Signal</keyword>
<dbReference type="GO" id="GO:0016787">
    <property type="term" value="F:hydrolase activity"/>
    <property type="evidence" value="ECO:0007669"/>
    <property type="project" value="UniProtKB-KW"/>
</dbReference>
<dbReference type="OrthoDB" id="408631at2759"/>
<evidence type="ECO:0000256" key="2">
    <source>
        <dbReference type="ARBA" id="ARBA00022801"/>
    </source>
</evidence>
<sequence>MPLSLFRSGVITLITVLYACTYTSALATSKPSVQPAVAIGKTAVVGKQITQANSSIVVDFFGGIPYAQPPLGNLRLNLPVFKPALDVERFDASDFGPGCLQTPPPPSGVSEDCLTLTIFRPSGVSSQEKLPVMAWIYGGGFTVGATSFYDATNLVTRSVERGTPVIFVSINYRLGPLGFPTGNEVGALLRNNTNILNLGLHDQLVGLEWVQQNIGQFGGDNTKVTIMGESAGSTSIGIHLSGSRIQGLVHAAILESPPLIPTFDSEKREGVWNSWVNAIPGCASSGGNAIECIRRSDSAALLQALINDQVVFQANDFQPTLDGPNGLVPDRPSQLSANKLHLPVMMGSNLDEGTIVIDQRTNSTEEIRNFILNFISPSLVSPEEVNRTIDTILDLYPDIPALGSPFGTGNNTFGLSSQYKRLSAIFGDLIVISSRRTLTHRMSQAGDKVFGYLFTDPEAVVFPEFAPPAVPGSLGVPHSSEIPYVFGNFVSGVNGSGPSLAARGLSVSIQDYWISFAASHNPNDEHGQKRPDWQAYTPDKQVVMQLTGDSSFLVPDTFRLQQLAFWEDHPDFLVR</sequence>
<comment type="caution">
    <text evidence="5">The sequence shown here is derived from an EMBL/GenBank/DDBJ whole genome shotgun (WGS) entry which is preliminary data.</text>
</comment>
<evidence type="ECO:0000259" key="4">
    <source>
        <dbReference type="Pfam" id="PF00135"/>
    </source>
</evidence>
<proteinExistence type="inferred from homology"/>
<dbReference type="PANTHER" id="PTHR11559">
    <property type="entry name" value="CARBOXYLESTERASE"/>
    <property type="match status" value="1"/>
</dbReference>
<dbReference type="SUPFAM" id="SSF53474">
    <property type="entry name" value="alpha/beta-Hydrolases"/>
    <property type="match status" value="1"/>
</dbReference>
<dbReference type="InterPro" id="IPR050309">
    <property type="entry name" value="Type-B_Carboxylest/Lipase"/>
</dbReference>
<dbReference type="STRING" id="93625.A0A409X8J0"/>
<dbReference type="Gene3D" id="3.40.50.1820">
    <property type="entry name" value="alpha/beta hydrolase"/>
    <property type="match status" value="1"/>
</dbReference>
<dbReference type="InterPro" id="IPR019826">
    <property type="entry name" value="Carboxylesterase_B_AS"/>
</dbReference>
<dbReference type="Proteomes" id="UP000283269">
    <property type="component" value="Unassembled WGS sequence"/>
</dbReference>
<organism evidence="5 6">
    <name type="scientific">Psilocybe cyanescens</name>
    <dbReference type="NCBI Taxonomy" id="93625"/>
    <lineage>
        <taxon>Eukaryota</taxon>
        <taxon>Fungi</taxon>
        <taxon>Dikarya</taxon>
        <taxon>Basidiomycota</taxon>
        <taxon>Agaricomycotina</taxon>
        <taxon>Agaricomycetes</taxon>
        <taxon>Agaricomycetidae</taxon>
        <taxon>Agaricales</taxon>
        <taxon>Agaricineae</taxon>
        <taxon>Strophariaceae</taxon>
        <taxon>Psilocybe</taxon>
    </lineage>
</organism>
<dbReference type="InterPro" id="IPR002018">
    <property type="entry name" value="CarbesteraseB"/>
</dbReference>
<evidence type="ECO:0000256" key="3">
    <source>
        <dbReference type="RuleBase" id="RU361235"/>
    </source>
</evidence>
<feature type="domain" description="Carboxylesterase type B" evidence="4">
    <location>
        <begin position="35"/>
        <end position="566"/>
    </location>
</feature>
<dbReference type="PROSITE" id="PS00122">
    <property type="entry name" value="CARBOXYLESTERASE_B_1"/>
    <property type="match status" value="1"/>
</dbReference>
<gene>
    <name evidence="5" type="ORF">CVT25_000045</name>
</gene>
<dbReference type="PROSITE" id="PS51257">
    <property type="entry name" value="PROKAR_LIPOPROTEIN"/>
    <property type="match status" value="1"/>
</dbReference>
<accession>A0A409X8J0</accession>